<evidence type="ECO:0000256" key="1">
    <source>
        <dbReference type="ARBA" id="ARBA00022801"/>
    </source>
</evidence>
<dbReference type="InterPro" id="IPR013078">
    <property type="entry name" value="His_Pase_superF_clade-1"/>
</dbReference>
<dbReference type="Pfam" id="PF00300">
    <property type="entry name" value="His_Phos_1"/>
    <property type="match status" value="1"/>
</dbReference>
<dbReference type="SUPFAM" id="SSF53254">
    <property type="entry name" value="Phosphoglycerate mutase-like"/>
    <property type="match status" value="1"/>
</dbReference>
<name>A0A8J3NG86_9ACTN</name>
<protein>
    <submittedName>
        <fullName evidence="2">Phosphoglycerate mutase</fullName>
    </submittedName>
</protein>
<reference evidence="2 3" key="1">
    <citation type="submission" date="2021-01" db="EMBL/GenBank/DDBJ databases">
        <title>Whole genome shotgun sequence of Catellatospora bangladeshensis NBRC 107357.</title>
        <authorList>
            <person name="Komaki H."/>
            <person name="Tamura T."/>
        </authorList>
    </citation>
    <scope>NUCLEOTIDE SEQUENCE [LARGE SCALE GENOMIC DNA]</scope>
    <source>
        <strain evidence="2 3">NBRC 107357</strain>
    </source>
</reference>
<dbReference type="AlphaFoldDB" id="A0A8J3NG86"/>
<dbReference type="GO" id="GO:0016787">
    <property type="term" value="F:hydrolase activity"/>
    <property type="evidence" value="ECO:0007669"/>
    <property type="project" value="UniProtKB-KW"/>
</dbReference>
<evidence type="ECO:0000313" key="3">
    <source>
        <dbReference type="Proteomes" id="UP000601223"/>
    </source>
</evidence>
<keyword evidence="1" id="KW-0378">Hydrolase</keyword>
<dbReference type="PANTHER" id="PTHR20935:SF0">
    <property type="entry name" value="SERINE_THREONINE-PROTEIN PHOSPHATASE PGAM5, MITOCHONDRIAL"/>
    <property type="match status" value="1"/>
</dbReference>
<organism evidence="2 3">
    <name type="scientific">Catellatospora bangladeshensis</name>
    <dbReference type="NCBI Taxonomy" id="310355"/>
    <lineage>
        <taxon>Bacteria</taxon>
        <taxon>Bacillati</taxon>
        <taxon>Actinomycetota</taxon>
        <taxon>Actinomycetes</taxon>
        <taxon>Micromonosporales</taxon>
        <taxon>Micromonosporaceae</taxon>
        <taxon>Catellatospora</taxon>
    </lineage>
</organism>
<dbReference type="EMBL" id="BONF01000009">
    <property type="protein sequence ID" value="GIF80112.1"/>
    <property type="molecule type" value="Genomic_DNA"/>
</dbReference>
<sequence>MPFSGLWHSPVTRAAQTAGIIAAHLPGVPVAESALAGDYVPHRPAREELAPAYASFLDGYTEQEVAEGAALAAAAEQRFARPAEQDTRELVVTHNFLIAWLVRQALDAPPARWIGINQQNCGVTVLAYRDGRPPALLTFNDVSHLPEPVRWTGVPPALHV</sequence>
<comment type="caution">
    <text evidence="2">The sequence shown here is derived from an EMBL/GenBank/DDBJ whole genome shotgun (WGS) entry which is preliminary data.</text>
</comment>
<dbReference type="Proteomes" id="UP000601223">
    <property type="component" value="Unassembled WGS sequence"/>
</dbReference>
<gene>
    <name evidence="2" type="ORF">Cba03nite_14610</name>
</gene>
<evidence type="ECO:0000313" key="2">
    <source>
        <dbReference type="EMBL" id="GIF80112.1"/>
    </source>
</evidence>
<dbReference type="InterPro" id="IPR029033">
    <property type="entry name" value="His_PPase_superfam"/>
</dbReference>
<dbReference type="InterPro" id="IPR051021">
    <property type="entry name" value="Mito_Ser/Thr_phosphatase"/>
</dbReference>
<dbReference type="PANTHER" id="PTHR20935">
    <property type="entry name" value="PHOSPHOGLYCERATE MUTASE-RELATED"/>
    <property type="match status" value="1"/>
</dbReference>
<proteinExistence type="predicted"/>
<keyword evidence="3" id="KW-1185">Reference proteome</keyword>
<accession>A0A8J3NG86</accession>
<dbReference type="CDD" id="cd07067">
    <property type="entry name" value="HP_PGM_like"/>
    <property type="match status" value="1"/>
</dbReference>
<dbReference type="Gene3D" id="3.40.50.1240">
    <property type="entry name" value="Phosphoglycerate mutase-like"/>
    <property type="match status" value="1"/>
</dbReference>